<evidence type="ECO:0000256" key="1">
    <source>
        <dbReference type="ARBA" id="ARBA00000142"/>
    </source>
</evidence>
<evidence type="ECO:0000256" key="6">
    <source>
        <dbReference type="ARBA" id="ARBA00022694"/>
    </source>
</evidence>
<dbReference type="HAMAP" id="MF_01057">
    <property type="entry name" value="tRNA_methyltr_TrmB"/>
    <property type="match status" value="1"/>
</dbReference>
<dbReference type="STRING" id="1356854.N007_12505"/>
<name>T0BHU3_ALIAG</name>
<dbReference type="GO" id="GO:0008176">
    <property type="term" value="F:tRNA (guanine(46)-N7)-methyltransferase activity"/>
    <property type="evidence" value="ECO:0007669"/>
    <property type="project" value="UniProtKB-UniRule"/>
</dbReference>
<keyword evidence="5 7" id="KW-0949">S-adenosyl-L-methionine</keyword>
<comment type="caution">
    <text evidence="7">Lacks conserved residue(s) required for the propagation of feature annotation.</text>
</comment>
<dbReference type="InterPro" id="IPR029063">
    <property type="entry name" value="SAM-dependent_MTases_sf"/>
</dbReference>
<feature type="binding site" evidence="7">
    <location>
        <position position="120"/>
    </location>
    <ligand>
        <name>substrate</name>
    </ligand>
</feature>
<evidence type="ECO:0000256" key="3">
    <source>
        <dbReference type="ARBA" id="ARBA00022603"/>
    </source>
</evidence>
<dbReference type="EMBL" id="CP080467">
    <property type="protein sequence ID" value="UNO50202.1"/>
    <property type="molecule type" value="Genomic_DNA"/>
</dbReference>
<dbReference type="Proteomes" id="UP000829401">
    <property type="component" value="Chromosome"/>
</dbReference>
<dbReference type="SUPFAM" id="SSF53335">
    <property type="entry name" value="S-adenosyl-L-methionine-dependent methyltransferases"/>
    <property type="match status" value="1"/>
</dbReference>
<keyword evidence="9" id="KW-1185">Reference proteome</keyword>
<comment type="function">
    <text evidence="2 7">Catalyzes the formation of N(7)-methylguanine at position 46 (m7G46) in tRNA.</text>
</comment>
<sequence length="239" mass="26239">MRYRGARHLPEWLEQGAAVLRDNRKDDLTDTFQAIDKPICIEVGCGRGGFIRQMAKLWPDVMFIGIDKVPAVIAKAAATSVEQGLTNVLFIIGDIEDIAPKLDTHRVQQIFLNFSDPWPKARHANRRLTAHKKLDIYARLLSEDGVLEQKTDNQAFFEWSVESIADAGWSLLRVERGFAAVDVEAGGVEASGVGAGSMGTSGVGAGGTISSQFVQTEYEQKFRAQGIPIHYLCARPPKA</sequence>
<dbReference type="CDD" id="cd02440">
    <property type="entry name" value="AdoMet_MTases"/>
    <property type="match status" value="1"/>
</dbReference>
<feature type="binding site" evidence="7">
    <location>
        <position position="94"/>
    </location>
    <ligand>
        <name>S-adenosyl-L-methionine</name>
        <dbReference type="ChEBI" id="CHEBI:59789"/>
    </ligand>
</feature>
<feature type="binding site" evidence="7">
    <location>
        <position position="152"/>
    </location>
    <ligand>
        <name>substrate</name>
    </ligand>
</feature>
<dbReference type="NCBIfam" id="NF001080">
    <property type="entry name" value="PRK00121.2-2"/>
    <property type="match status" value="1"/>
</dbReference>
<comment type="similarity">
    <text evidence="7">Belongs to the class I-like SAM-binding methyltransferase superfamily. TrmB family.</text>
</comment>
<comment type="pathway">
    <text evidence="7">tRNA modification; N(7)-methylguanine-tRNA biosynthesis.</text>
</comment>
<proteinExistence type="inferred from homology"/>
<dbReference type="GO" id="GO:0043527">
    <property type="term" value="C:tRNA methyltransferase complex"/>
    <property type="evidence" value="ECO:0007669"/>
    <property type="project" value="TreeGrafter"/>
</dbReference>
<protein>
    <recommendedName>
        <fullName evidence="7">tRNA (guanine-N(7)-)-methyltransferase</fullName>
        <ecNumber evidence="7">2.1.1.33</ecNumber>
    </recommendedName>
    <alternativeName>
        <fullName evidence="7">tRNA (guanine(46)-N(7))-methyltransferase</fullName>
    </alternativeName>
    <alternativeName>
        <fullName evidence="7">tRNA(m7G46)-methyltransferase</fullName>
    </alternativeName>
</protein>
<accession>A0A9E6ZGK6</accession>
<dbReference type="Gene3D" id="3.40.50.150">
    <property type="entry name" value="Vaccinia Virus protein VP39"/>
    <property type="match status" value="1"/>
</dbReference>
<dbReference type="Pfam" id="PF02390">
    <property type="entry name" value="Methyltransf_4"/>
    <property type="match status" value="1"/>
</dbReference>
<dbReference type="PANTHER" id="PTHR23417">
    <property type="entry name" value="3-DEOXY-D-MANNO-OCTULOSONIC-ACID TRANSFERASE/TRNA GUANINE-N 7 - -METHYLTRANSFERASE"/>
    <property type="match status" value="1"/>
</dbReference>
<feature type="binding site" evidence="7">
    <location>
        <position position="42"/>
    </location>
    <ligand>
        <name>S-adenosyl-L-methionine</name>
        <dbReference type="ChEBI" id="CHEBI:59789"/>
    </ligand>
</feature>
<evidence type="ECO:0000256" key="2">
    <source>
        <dbReference type="ARBA" id="ARBA00003015"/>
    </source>
</evidence>
<feature type="binding site" evidence="7">
    <location>
        <position position="116"/>
    </location>
    <ligand>
        <name>S-adenosyl-L-methionine</name>
        <dbReference type="ChEBI" id="CHEBI:59789"/>
    </ligand>
</feature>
<accession>T0BHU3</accession>
<keyword evidence="6 7" id="KW-0819">tRNA processing</keyword>
<dbReference type="PANTHER" id="PTHR23417:SF14">
    <property type="entry name" value="PENTACOTRIPEPTIDE-REPEAT REGION OF PRORP DOMAIN-CONTAINING PROTEIN"/>
    <property type="match status" value="1"/>
</dbReference>
<evidence type="ECO:0000313" key="9">
    <source>
        <dbReference type="Proteomes" id="UP000829401"/>
    </source>
</evidence>
<feature type="binding site" evidence="7">
    <location>
        <position position="67"/>
    </location>
    <ligand>
        <name>S-adenosyl-L-methionine</name>
        <dbReference type="ChEBI" id="CHEBI:59789"/>
    </ligand>
</feature>
<dbReference type="PROSITE" id="PS51625">
    <property type="entry name" value="SAM_MT_TRMB"/>
    <property type="match status" value="1"/>
</dbReference>
<dbReference type="AlphaFoldDB" id="T0BHU3"/>
<dbReference type="InterPro" id="IPR003358">
    <property type="entry name" value="tRNA_(Gua-N-7)_MeTrfase_Trmb"/>
</dbReference>
<gene>
    <name evidence="7 8" type="primary">trmB</name>
    <name evidence="8" type="ORF">K1I37_06935</name>
</gene>
<keyword evidence="4 7" id="KW-0808">Transferase</keyword>
<keyword evidence="3 7" id="KW-0489">Methyltransferase</keyword>
<dbReference type="RefSeq" id="WP_021297558.1">
    <property type="nucleotide sequence ID" value="NZ_AURB01000156.1"/>
</dbReference>
<dbReference type="KEGG" id="aaco:K1I37_06935"/>
<dbReference type="EC" id="2.1.1.33" evidence="7"/>
<dbReference type="OrthoDB" id="9802090at2"/>
<evidence type="ECO:0000256" key="7">
    <source>
        <dbReference type="HAMAP-Rule" id="MF_01057"/>
    </source>
</evidence>
<reference evidence="9" key="1">
    <citation type="journal article" date="2022" name="G3 (Bethesda)">
        <title>Unveiling the complete genome sequence of Alicyclobacillus acidoterrestris DSM 3922T, a taint-producing strain.</title>
        <authorList>
            <person name="Leonardo I.C."/>
            <person name="Barreto Crespo M.T."/>
            <person name="Gaspar F.B."/>
        </authorList>
    </citation>
    <scope>NUCLEOTIDE SEQUENCE [LARGE SCALE GENOMIC DNA]</scope>
    <source>
        <strain evidence="9">DSM 3922</strain>
    </source>
</reference>
<evidence type="ECO:0000313" key="8">
    <source>
        <dbReference type="EMBL" id="UNO50202.1"/>
    </source>
</evidence>
<dbReference type="NCBIfam" id="TIGR00091">
    <property type="entry name" value="tRNA (guanosine(46)-N7)-methyltransferase TrmB"/>
    <property type="match status" value="1"/>
</dbReference>
<organism evidence="8 9">
    <name type="scientific">Alicyclobacillus acidoterrestris (strain ATCC 49025 / DSM 3922 / CIP 106132 / NCIMB 13137 / GD3B)</name>
    <dbReference type="NCBI Taxonomy" id="1356854"/>
    <lineage>
        <taxon>Bacteria</taxon>
        <taxon>Bacillati</taxon>
        <taxon>Bacillota</taxon>
        <taxon>Bacilli</taxon>
        <taxon>Bacillales</taxon>
        <taxon>Alicyclobacillaceae</taxon>
        <taxon>Alicyclobacillus</taxon>
    </lineage>
</organism>
<evidence type="ECO:0000256" key="5">
    <source>
        <dbReference type="ARBA" id="ARBA00022691"/>
    </source>
</evidence>
<comment type="catalytic activity">
    <reaction evidence="1 7">
        <text>guanosine(46) in tRNA + S-adenosyl-L-methionine = N(7)-methylguanosine(46) in tRNA + S-adenosyl-L-homocysteine</text>
        <dbReference type="Rhea" id="RHEA:42708"/>
        <dbReference type="Rhea" id="RHEA-COMP:10188"/>
        <dbReference type="Rhea" id="RHEA-COMP:10189"/>
        <dbReference type="ChEBI" id="CHEBI:57856"/>
        <dbReference type="ChEBI" id="CHEBI:59789"/>
        <dbReference type="ChEBI" id="CHEBI:74269"/>
        <dbReference type="ChEBI" id="CHEBI:74480"/>
        <dbReference type="EC" id="2.1.1.33"/>
    </reaction>
</comment>
<feature type="binding site" evidence="7">
    <location>
        <begin position="216"/>
        <end position="219"/>
    </location>
    <ligand>
        <name>substrate</name>
    </ligand>
</feature>
<evidence type="ECO:0000256" key="4">
    <source>
        <dbReference type="ARBA" id="ARBA00022679"/>
    </source>
</evidence>
<dbReference type="eggNOG" id="COG0220">
    <property type="taxonomic scope" value="Bacteria"/>
</dbReference>
<dbReference type="InterPro" id="IPR055361">
    <property type="entry name" value="tRNA_methyltr_TrmB_bact"/>
</dbReference>